<dbReference type="InterPro" id="IPR033121">
    <property type="entry name" value="PEPTIDASE_A1"/>
</dbReference>
<feature type="chain" id="PRO_5027907423" evidence="7">
    <location>
        <begin position="22"/>
        <end position="409"/>
    </location>
</feature>
<name>A0A6P6RTD6_9EIME</name>
<feature type="domain" description="Peptidase A1" evidence="8">
    <location>
        <begin position="93"/>
        <end position="405"/>
    </location>
</feature>
<evidence type="ECO:0000256" key="5">
    <source>
        <dbReference type="PIRSR" id="PIRSR601461-1"/>
    </source>
</evidence>
<accession>A0A6P6RTD6</accession>
<feature type="disulfide bond" evidence="6">
    <location>
        <begin position="125"/>
        <end position="130"/>
    </location>
</feature>
<evidence type="ECO:0000256" key="1">
    <source>
        <dbReference type="ARBA" id="ARBA00007447"/>
    </source>
</evidence>
<dbReference type="GO" id="GO:0004190">
    <property type="term" value="F:aspartic-type endopeptidase activity"/>
    <property type="evidence" value="ECO:0007669"/>
    <property type="project" value="UniProtKB-KW"/>
</dbReference>
<dbReference type="InterPro" id="IPR001461">
    <property type="entry name" value="Aspartic_peptidase_A1"/>
</dbReference>
<feature type="active site" evidence="5">
    <location>
        <position position="112"/>
    </location>
</feature>
<gene>
    <name evidence="10" type="primary">LOC113146819</name>
</gene>
<keyword evidence="3" id="KW-0064">Aspartyl protease</keyword>
<dbReference type="Gene3D" id="2.40.70.10">
    <property type="entry name" value="Acid Proteases"/>
    <property type="match status" value="2"/>
</dbReference>
<dbReference type="PRINTS" id="PR00792">
    <property type="entry name" value="PEPSIN"/>
</dbReference>
<keyword evidence="9" id="KW-1185">Reference proteome</keyword>
<evidence type="ECO:0000256" key="4">
    <source>
        <dbReference type="ARBA" id="ARBA00022801"/>
    </source>
</evidence>
<dbReference type="InterPro" id="IPR034164">
    <property type="entry name" value="Pepsin-like_dom"/>
</dbReference>
<keyword evidence="7" id="KW-0732">Signal</keyword>
<dbReference type="Proteomes" id="UP000515125">
    <property type="component" value="Unplaced"/>
</dbReference>
<dbReference type="PANTHER" id="PTHR47966">
    <property type="entry name" value="BETA-SITE APP-CLEAVING ENZYME, ISOFORM A-RELATED"/>
    <property type="match status" value="1"/>
</dbReference>
<dbReference type="PANTHER" id="PTHR47966:SF51">
    <property type="entry name" value="BETA-SITE APP-CLEAVING ENZYME, ISOFORM A-RELATED"/>
    <property type="match status" value="1"/>
</dbReference>
<comment type="similarity">
    <text evidence="1">Belongs to the peptidase A1 family.</text>
</comment>
<reference evidence="10" key="1">
    <citation type="submission" date="2025-08" db="UniProtKB">
        <authorList>
            <consortium name="RefSeq"/>
        </authorList>
    </citation>
    <scope>IDENTIFICATION</scope>
</reference>
<dbReference type="Pfam" id="PF00026">
    <property type="entry name" value="Asp"/>
    <property type="match status" value="1"/>
</dbReference>
<evidence type="ECO:0000256" key="6">
    <source>
        <dbReference type="PIRSR" id="PIRSR601461-2"/>
    </source>
</evidence>
<dbReference type="CDD" id="cd05471">
    <property type="entry name" value="pepsin_like"/>
    <property type="match status" value="1"/>
</dbReference>
<feature type="active site" evidence="5">
    <location>
        <position position="291"/>
    </location>
</feature>
<dbReference type="GO" id="GO:0006508">
    <property type="term" value="P:proteolysis"/>
    <property type="evidence" value="ECO:0007669"/>
    <property type="project" value="UniProtKB-KW"/>
</dbReference>
<evidence type="ECO:0000259" key="8">
    <source>
        <dbReference type="PROSITE" id="PS51767"/>
    </source>
</evidence>
<proteinExistence type="inferred from homology"/>
<feature type="signal peptide" evidence="7">
    <location>
        <begin position="1"/>
        <end position="21"/>
    </location>
</feature>
<dbReference type="InterPro" id="IPR021109">
    <property type="entry name" value="Peptidase_aspartic_dom_sf"/>
</dbReference>
<evidence type="ECO:0000256" key="7">
    <source>
        <dbReference type="SAM" id="SignalP"/>
    </source>
</evidence>
<organism evidence="9 10">
    <name type="scientific">Cyclospora cayetanensis</name>
    <dbReference type="NCBI Taxonomy" id="88456"/>
    <lineage>
        <taxon>Eukaryota</taxon>
        <taxon>Sar</taxon>
        <taxon>Alveolata</taxon>
        <taxon>Apicomplexa</taxon>
        <taxon>Conoidasida</taxon>
        <taxon>Coccidia</taxon>
        <taxon>Eucoccidiorida</taxon>
        <taxon>Eimeriorina</taxon>
        <taxon>Eimeriidae</taxon>
        <taxon>Cyclospora</taxon>
    </lineage>
</organism>
<evidence type="ECO:0000313" key="9">
    <source>
        <dbReference type="Proteomes" id="UP000515125"/>
    </source>
</evidence>
<dbReference type="RefSeq" id="XP_026191083.1">
    <property type="nucleotide sequence ID" value="XM_026335298.1"/>
</dbReference>
<evidence type="ECO:0000256" key="2">
    <source>
        <dbReference type="ARBA" id="ARBA00022670"/>
    </source>
</evidence>
<protein>
    <submittedName>
        <fullName evidence="10">Gastricsin-like</fullName>
    </submittedName>
</protein>
<dbReference type="PROSITE" id="PS51767">
    <property type="entry name" value="PEPTIDASE_A1"/>
    <property type="match status" value="1"/>
</dbReference>
<dbReference type="OrthoDB" id="771136at2759"/>
<keyword evidence="6" id="KW-1015">Disulfide bond</keyword>
<dbReference type="GeneID" id="113146819"/>
<dbReference type="AlphaFoldDB" id="A0A6P6RTD6"/>
<keyword evidence="4" id="KW-0378">Hydrolase</keyword>
<evidence type="ECO:0000313" key="10">
    <source>
        <dbReference type="RefSeq" id="XP_026191083.1"/>
    </source>
</evidence>
<dbReference type="SUPFAM" id="SSF50630">
    <property type="entry name" value="Acid proteases"/>
    <property type="match status" value="1"/>
</dbReference>
<evidence type="ECO:0000256" key="3">
    <source>
        <dbReference type="ARBA" id="ARBA00022750"/>
    </source>
</evidence>
<sequence length="409" mass="45504">MRLLSVIVPMLTCHATFTASGAPVSVEHSDFSLKLNKIDSIIERNHVRMIHKRGLYYRRSPTSFLQLGQKTLSRFTGIRLHDQVLASKKLATYFANIEIGTDPVSTFRVLFDTGSCEFWVPDESCLSKQCRGHRKYRKSSTFEGRFNEDGTPSLMDVQYLSGSLQGYDGYETVHLSDGIFVPHTNIGFATRLDIPLLQDLEWDGIVGLGFKNHEISERGVLPFVDRIVSSQVLKKRKLANQFAYYLSADGGALTFGGADLSKKESPAEEFSWAAVDPSNSYWTAGGASIIDTGTYLIYAPTVVMDRYLSDLHISSCKDKDSLPDLVFQFKGVPKNGQPTVVELQLGPDDYVLEFINDDGGHECMLGIAADDSEAEDGLTGWTFGQVLLRGYYTVFDRDNLAVGFVRAKH</sequence>
<keyword evidence="2" id="KW-0645">Protease</keyword>